<keyword evidence="3" id="KW-1185">Reference proteome</keyword>
<accession>A0A8H6Z4U1</accession>
<gene>
    <name evidence="2" type="ORF">MSAN_00668100</name>
</gene>
<proteinExistence type="predicted"/>
<feature type="compositionally biased region" description="Low complexity" evidence="1">
    <location>
        <begin position="313"/>
        <end position="336"/>
    </location>
</feature>
<protein>
    <submittedName>
        <fullName evidence="2">Uncharacterized protein</fullName>
    </submittedName>
</protein>
<feature type="region of interest" description="Disordered" evidence="1">
    <location>
        <begin position="291"/>
        <end position="336"/>
    </location>
</feature>
<dbReference type="EMBL" id="JACAZH010000004">
    <property type="protein sequence ID" value="KAF7370366.1"/>
    <property type="molecule type" value="Genomic_DNA"/>
</dbReference>
<comment type="caution">
    <text evidence="2">The sequence shown here is derived from an EMBL/GenBank/DDBJ whole genome shotgun (WGS) entry which is preliminary data.</text>
</comment>
<feature type="region of interest" description="Disordered" evidence="1">
    <location>
        <begin position="139"/>
        <end position="168"/>
    </location>
</feature>
<reference evidence="2" key="1">
    <citation type="submission" date="2020-05" db="EMBL/GenBank/DDBJ databases">
        <title>Mycena genomes resolve the evolution of fungal bioluminescence.</title>
        <authorList>
            <person name="Tsai I.J."/>
        </authorList>
    </citation>
    <scope>NUCLEOTIDE SEQUENCE</scope>
    <source>
        <strain evidence="2">160909Yilan</strain>
    </source>
</reference>
<name>A0A8H6Z4U1_9AGAR</name>
<feature type="compositionally biased region" description="Basic and acidic residues" evidence="1">
    <location>
        <begin position="189"/>
        <end position="211"/>
    </location>
</feature>
<feature type="region of interest" description="Disordered" evidence="1">
    <location>
        <begin position="189"/>
        <end position="216"/>
    </location>
</feature>
<feature type="region of interest" description="Disordered" evidence="1">
    <location>
        <begin position="22"/>
        <end position="63"/>
    </location>
</feature>
<sequence length="353" mass="38946">MYDEHEDPLSWRRAYKPQIHIDTTDSGWSPSSPSHIESSTLPPEITFDPPSPESGWMDPTQSSTDIDIGIGSVDFEFDDSCFDALDEQLLLHPVQSFADVCWADAVQARRASSQNRHESAQSRRVSTSLSVVSVTATLNSRRESYGPQSEQDQQQPAVCTRSRTQTTSRLEARAAASVRWADDEALHEGVHRSRSAAELRQVSESHRDHNTELLAPPPFSDRLNVVMPLQQQQPLVAEPLPLAKFPPAIALTPPTPTTPASAITSLTTCLNPRHERGEQFVLNLNLTLEQNAGAPDPNESIGFFPSRPPPGQAPKSKAFKSAFSASLPASPSSSSFSKMPRFLAYFHTRRRRA</sequence>
<organism evidence="2 3">
    <name type="scientific">Mycena sanguinolenta</name>
    <dbReference type="NCBI Taxonomy" id="230812"/>
    <lineage>
        <taxon>Eukaryota</taxon>
        <taxon>Fungi</taxon>
        <taxon>Dikarya</taxon>
        <taxon>Basidiomycota</taxon>
        <taxon>Agaricomycotina</taxon>
        <taxon>Agaricomycetes</taxon>
        <taxon>Agaricomycetidae</taxon>
        <taxon>Agaricales</taxon>
        <taxon>Marasmiineae</taxon>
        <taxon>Mycenaceae</taxon>
        <taxon>Mycena</taxon>
    </lineage>
</organism>
<dbReference type="OrthoDB" id="2793621at2759"/>
<feature type="compositionally biased region" description="Polar residues" evidence="1">
    <location>
        <begin position="146"/>
        <end position="168"/>
    </location>
</feature>
<evidence type="ECO:0000313" key="2">
    <source>
        <dbReference type="EMBL" id="KAF7370366.1"/>
    </source>
</evidence>
<evidence type="ECO:0000313" key="3">
    <source>
        <dbReference type="Proteomes" id="UP000623467"/>
    </source>
</evidence>
<dbReference type="Proteomes" id="UP000623467">
    <property type="component" value="Unassembled WGS sequence"/>
</dbReference>
<feature type="compositionally biased region" description="Low complexity" evidence="1">
    <location>
        <begin position="24"/>
        <end position="42"/>
    </location>
</feature>
<dbReference type="AlphaFoldDB" id="A0A8H6Z4U1"/>
<evidence type="ECO:0000256" key="1">
    <source>
        <dbReference type="SAM" id="MobiDB-lite"/>
    </source>
</evidence>